<evidence type="ECO:0000313" key="1">
    <source>
        <dbReference type="EMBL" id="GII94803.1"/>
    </source>
</evidence>
<organism evidence="1 2">
    <name type="scientific">Sinosporangium siamense</name>
    <dbReference type="NCBI Taxonomy" id="1367973"/>
    <lineage>
        <taxon>Bacteria</taxon>
        <taxon>Bacillati</taxon>
        <taxon>Actinomycetota</taxon>
        <taxon>Actinomycetes</taxon>
        <taxon>Streptosporangiales</taxon>
        <taxon>Streptosporangiaceae</taxon>
        <taxon>Sinosporangium</taxon>
    </lineage>
</organism>
<dbReference type="EMBL" id="BOOW01000031">
    <property type="protein sequence ID" value="GII94803.1"/>
    <property type="molecule type" value="Genomic_DNA"/>
</dbReference>
<sequence>MTPQLIHCDSVTCLNVTGLGEPGGSEHVSAIGALYAVASAMGGADGGPLVGGGLSASAGEAARSVAVASAAASARVPAAI</sequence>
<dbReference type="AlphaFoldDB" id="A0A919V8U4"/>
<gene>
    <name evidence="1" type="ORF">Ssi02_50340</name>
</gene>
<dbReference type="Proteomes" id="UP000606172">
    <property type="component" value="Unassembled WGS sequence"/>
</dbReference>
<reference evidence="1" key="1">
    <citation type="submission" date="2021-01" db="EMBL/GenBank/DDBJ databases">
        <title>Whole genome shotgun sequence of Sinosporangium siamense NBRC 109515.</title>
        <authorList>
            <person name="Komaki H."/>
            <person name="Tamura T."/>
        </authorList>
    </citation>
    <scope>NUCLEOTIDE SEQUENCE</scope>
    <source>
        <strain evidence="1">NBRC 109515</strain>
    </source>
</reference>
<protein>
    <submittedName>
        <fullName evidence="1">Uncharacterized protein</fullName>
    </submittedName>
</protein>
<keyword evidence="2" id="KW-1185">Reference proteome</keyword>
<proteinExistence type="predicted"/>
<accession>A0A919V8U4</accession>
<comment type="caution">
    <text evidence="1">The sequence shown here is derived from an EMBL/GenBank/DDBJ whole genome shotgun (WGS) entry which is preliminary data.</text>
</comment>
<name>A0A919V8U4_9ACTN</name>
<evidence type="ECO:0000313" key="2">
    <source>
        <dbReference type="Proteomes" id="UP000606172"/>
    </source>
</evidence>